<gene>
    <name evidence="2" type="ORF">HW115_19095</name>
</gene>
<proteinExistence type="predicted"/>
<dbReference type="Proteomes" id="UP000557872">
    <property type="component" value="Unassembled WGS sequence"/>
</dbReference>
<reference evidence="2 3" key="1">
    <citation type="submission" date="2020-07" db="EMBL/GenBank/DDBJ databases">
        <title>Roseicoccus Jingziensis gen. nov., sp. nov., isolated from coastal seawater.</title>
        <authorList>
            <person name="Feng X."/>
        </authorList>
    </citation>
    <scope>NUCLEOTIDE SEQUENCE [LARGE SCALE GENOMIC DNA]</scope>
    <source>
        <strain evidence="2 3">N1E253</strain>
    </source>
</reference>
<keyword evidence="1" id="KW-0812">Transmembrane</keyword>
<keyword evidence="3" id="KW-1185">Reference proteome</keyword>
<comment type="caution">
    <text evidence="2">The sequence shown here is derived from an EMBL/GenBank/DDBJ whole genome shotgun (WGS) entry which is preliminary data.</text>
</comment>
<protein>
    <submittedName>
        <fullName evidence="2">Uncharacterized protein</fullName>
    </submittedName>
</protein>
<evidence type="ECO:0000313" key="3">
    <source>
        <dbReference type="Proteomes" id="UP000557872"/>
    </source>
</evidence>
<sequence>MIYIIAITLLALSHLIAHRGTNGCRLSYRVEKIVVFFAAVWSFVAIFELCKFVISLSAHNEGALSEHILNMIVYPVGFIIFLLVIFVGLPKPIQENKLA</sequence>
<feature type="transmembrane region" description="Helical" evidence="1">
    <location>
        <begin position="33"/>
        <end position="56"/>
    </location>
</feature>
<organism evidence="2 3">
    <name type="scientific">Oceaniferula marina</name>
    <dbReference type="NCBI Taxonomy" id="2748318"/>
    <lineage>
        <taxon>Bacteria</taxon>
        <taxon>Pseudomonadati</taxon>
        <taxon>Verrucomicrobiota</taxon>
        <taxon>Verrucomicrobiia</taxon>
        <taxon>Verrucomicrobiales</taxon>
        <taxon>Verrucomicrobiaceae</taxon>
        <taxon>Oceaniferula</taxon>
    </lineage>
</organism>
<dbReference type="EMBL" id="JACBAZ010000027">
    <property type="protein sequence ID" value="NWK57733.1"/>
    <property type="molecule type" value="Genomic_DNA"/>
</dbReference>
<feature type="transmembrane region" description="Helical" evidence="1">
    <location>
        <begin position="68"/>
        <end position="89"/>
    </location>
</feature>
<accession>A0A851GJN6</accession>
<evidence type="ECO:0000313" key="2">
    <source>
        <dbReference type="EMBL" id="NWK57733.1"/>
    </source>
</evidence>
<keyword evidence="1" id="KW-0472">Membrane</keyword>
<dbReference type="AlphaFoldDB" id="A0A851GJN6"/>
<name>A0A851GJN6_9BACT</name>
<keyword evidence="1" id="KW-1133">Transmembrane helix</keyword>
<dbReference type="RefSeq" id="WP_178935146.1">
    <property type="nucleotide sequence ID" value="NZ_JACBAZ010000027.1"/>
</dbReference>
<evidence type="ECO:0000256" key="1">
    <source>
        <dbReference type="SAM" id="Phobius"/>
    </source>
</evidence>